<dbReference type="Gene3D" id="3.50.80.20">
    <property type="entry name" value="D-Ala-D-Ala carboxypeptidase C, peptidase S13"/>
    <property type="match status" value="1"/>
</dbReference>
<dbReference type="GO" id="GO:0000270">
    <property type="term" value="P:peptidoglycan metabolic process"/>
    <property type="evidence" value="ECO:0007669"/>
    <property type="project" value="TreeGrafter"/>
</dbReference>
<comment type="similarity">
    <text evidence="1">Belongs to the peptidase S13 family.</text>
</comment>
<dbReference type="PATRIC" id="fig|547559.17.peg.2072"/>
<dbReference type="OrthoDB" id="168177at2157"/>
<dbReference type="InterPro" id="IPR012338">
    <property type="entry name" value="Beta-lactam/transpept-like"/>
</dbReference>
<dbReference type="PANTHER" id="PTHR30023:SF0">
    <property type="entry name" value="PENICILLIN-SENSITIVE CARBOXYPEPTIDASE A"/>
    <property type="match status" value="1"/>
</dbReference>
<dbReference type="EMBL" id="CP001932">
    <property type="protein sequence ID" value="ADD05555.1"/>
    <property type="molecule type" value="Genomic_DNA"/>
</dbReference>
<evidence type="ECO:0000313" key="7">
    <source>
        <dbReference type="Proteomes" id="UP000011543"/>
    </source>
</evidence>
<reference evidence="6" key="1">
    <citation type="submission" date="2010-02" db="EMBL/GenBank/DDBJ databases">
        <title>Complete sequence of chromosome of Natrialba magadii ATCC 43099.</title>
        <authorList>
            <consortium name="US DOE Joint Genome Institute"/>
            <person name="Lucas S."/>
            <person name="Copeland A."/>
            <person name="Lapidus A."/>
            <person name="Cheng J.-F."/>
            <person name="Bruce D."/>
            <person name="Goodwin L."/>
            <person name="Pitluck S."/>
            <person name="Davenport K."/>
            <person name="Saunders E."/>
            <person name="Detter J.C."/>
            <person name="Han C."/>
            <person name="Tapia R."/>
            <person name="Land M."/>
            <person name="Hauser L."/>
            <person name="Kyrpides N."/>
            <person name="Mikhailova N."/>
            <person name="De Castro R.E."/>
            <person name="Maupin-Furlow J.A."/>
            <person name="Woyke T."/>
        </authorList>
    </citation>
    <scope>NUCLEOTIDE SEQUENCE [LARGE SCALE GENOMIC DNA]</scope>
    <source>
        <strain evidence="6">ATCC 43099 / DSM 3394 / CCM 3739 / CIP 104546 / IAM 13178 / JCM 8861 / NBRC 102185 / NCIMB 2190 / MS3</strain>
    </source>
</reference>
<dbReference type="GO" id="GO:0006508">
    <property type="term" value="P:proteolysis"/>
    <property type="evidence" value="ECO:0007669"/>
    <property type="project" value="InterPro"/>
</dbReference>
<evidence type="ECO:0000313" key="5">
    <source>
        <dbReference type="EMBL" id="ELY30029.1"/>
    </source>
</evidence>
<proteinExistence type="inferred from homology"/>
<dbReference type="Gene3D" id="3.40.710.10">
    <property type="entry name" value="DD-peptidase/beta-lactamase superfamily"/>
    <property type="match status" value="2"/>
</dbReference>
<dbReference type="RefSeq" id="WP_004267468.1">
    <property type="nucleotide sequence ID" value="NC_013922.1"/>
</dbReference>
<dbReference type="Proteomes" id="UP000011543">
    <property type="component" value="Unassembled WGS sequence"/>
</dbReference>
<dbReference type="GO" id="GO:0004185">
    <property type="term" value="F:serine-type carboxypeptidase activity"/>
    <property type="evidence" value="ECO:0007669"/>
    <property type="project" value="InterPro"/>
</dbReference>
<dbReference type="MEROPS" id="S13.004"/>
<reference evidence="4 6" key="2">
    <citation type="journal article" date="2012" name="BMC Genomics">
        <title>A comparative genomics perspective on the genetic content of the alkaliphilic haloarchaeon Natrialba magadii ATCC 43099T.</title>
        <authorList>
            <person name="Siddaramappa S."/>
            <person name="Challacombe J.F."/>
            <person name="Decastro R.E."/>
            <person name="Pfeiffer F."/>
            <person name="Sastre D.E."/>
            <person name="Gimenez M.I."/>
            <person name="Paggi R.A."/>
            <person name="Detter J.C."/>
            <person name="Davenport K.W."/>
            <person name="Goodwin L.A."/>
            <person name="Kyrpides N."/>
            <person name="Tapia R."/>
            <person name="Pitluck S."/>
            <person name="Lucas S."/>
            <person name="Woyke T."/>
            <person name="Maupin-Furlow J.A."/>
        </authorList>
    </citation>
    <scope>NUCLEOTIDE SEQUENCE [LARGE SCALE GENOMIC DNA]</scope>
    <source>
        <strain evidence="4">ATCC 43099</strain>
        <strain evidence="6">ATCC 43099 / DSM 3394 / CCM 3739 / CIP 104546 / IAM 13178 / JCM 8861 / NBRC 102185 / NCIMB 2190 / MS3</strain>
    </source>
</reference>
<dbReference type="InterPro" id="IPR006311">
    <property type="entry name" value="TAT_signal"/>
</dbReference>
<dbReference type="PaxDb" id="547559-Nmag_1984"/>
<gene>
    <name evidence="4" type="ordered locus">Nmag_1984</name>
    <name evidence="5" type="ORF">C500_10474</name>
</gene>
<keyword evidence="5" id="KW-0645">Protease</keyword>
<protein>
    <submittedName>
        <fullName evidence="5">D-alanyl-D-alanine carboxypeptidase/D-alanyl-D-alanine-endopeptidase</fullName>
    </submittedName>
    <submittedName>
        <fullName evidence="4">Peptidase S13 family protein (Homolog to DD-peptidase)</fullName>
    </submittedName>
</protein>
<evidence type="ECO:0000313" key="6">
    <source>
        <dbReference type="Proteomes" id="UP000001879"/>
    </source>
</evidence>
<evidence type="ECO:0000313" key="4">
    <source>
        <dbReference type="EMBL" id="ADD05555.1"/>
    </source>
</evidence>
<dbReference type="InterPro" id="IPR000667">
    <property type="entry name" value="Peptidase_S13"/>
</dbReference>
<dbReference type="AlphaFoldDB" id="D3SVE7"/>
<dbReference type="PROSITE" id="PS51318">
    <property type="entry name" value="TAT"/>
    <property type="match status" value="1"/>
</dbReference>
<reference evidence="4" key="4">
    <citation type="submission" date="2016-09" db="EMBL/GenBank/DDBJ databases">
        <authorList>
            <person name="Pfeiffer F."/>
        </authorList>
    </citation>
    <scope>NUCLEOTIDE SEQUENCE</scope>
    <source>
        <strain evidence="4">ATCC 43099</strain>
    </source>
</reference>
<dbReference type="GeneID" id="8824826"/>
<evidence type="ECO:0000256" key="1">
    <source>
        <dbReference type="ARBA" id="ARBA00006096"/>
    </source>
</evidence>
<dbReference type="SUPFAM" id="SSF56601">
    <property type="entry name" value="beta-lactamase/transpeptidase-like"/>
    <property type="match status" value="1"/>
</dbReference>
<dbReference type="KEGG" id="nmg:Nmag_1984"/>
<evidence type="ECO:0000256" key="2">
    <source>
        <dbReference type="ARBA" id="ARBA00022801"/>
    </source>
</evidence>
<feature type="region of interest" description="Disordered" evidence="3">
    <location>
        <begin position="28"/>
        <end position="66"/>
    </location>
</feature>
<sequence length="508" mass="53685">MFSAFTLDRRRFVQATGLAAVTGLVAGSQASAADEGEEEQTEESDQEQQGEQTQQAHQGPPVDAGDVFDHLDQAAISVFARDIETGDVIADSGSERPVQPASTAKLLTTAAAFDELGPDYRYETTVGVVGDRRNQRVVESLGVVASGDPDLTASDLEALAAAVADAGIERVTDRLVVDVSAFDDGEYPPAWTLGDAVNTYGSKSSAFVVNHNEAEITVSRQGDTCEFEHTVEPDSGLVDVEIELECVDSDRFVTITTPNHWTNTAEVNGRMVPDDEATASVPVATPNEHAARVFARALADEGVEITPGGGGPEPEIEITDVPIELTEEVATHESAPLSDIAEGVNHWSYNMVAENIARTVAYEREGTGNGSWSVWEAYLDETLAAAGAETPQIRDGSGLSRHDLASARDVVSMIEWGLDADWGEEFYGTMAVAGEDGTLRNRLGDVDATIRGKTGSLRGVTCLAGVIEDDGEPATSFAVLAANLTGERANGASPRVDELVTAIAEESG</sequence>
<dbReference type="EMBL" id="AOHS01000034">
    <property type="protein sequence ID" value="ELY30029.1"/>
    <property type="molecule type" value="Genomic_DNA"/>
</dbReference>
<keyword evidence="5" id="KW-0121">Carboxypeptidase</keyword>
<dbReference type="PRINTS" id="PR00922">
    <property type="entry name" value="DADACBPTASE3"/>
</dbReference>
<dbReference type="eggNOG" id="arCOG06756">
    <property type="taxonomic scope" value="Archaea"/>
</dbReference>
<feature type="compositionally biased region" description="Acidic residues" evidence="3">
    <location>
        <begin position="34"/>
        <end position="48"/>
    </location>
</feature>
<organism evidence="4 6">
    <name type="scientific">Natrialba magadii (strain ATCC 43099 / DSM 3394 / CCM 3739 / CIP 104546 / IAM 13178 / JCM 8861 / NBRC 102185 / NCIMB 2190 / MS3)</name>
    <name type="common">Natronobacterium magadii</name>
    <dbReference type="NCBI Taxonomy" id="547559"/>
    <lineage>
        <taxon>Archaea</taxon>
        <taxon>Methanobacteriati</taxon>
        <taxon>Methanobacteriota</taxon>
        <taxon>Stenosarchaea group</taxon>
        <taxon>Halobacteria</taxon>
        <taxon>Halobacteriales</taxon>
        <taxon>Natrialbaceae</taxon>
        <taxon>Natrialba</taxon>
    </lineage>
</organism>
<dbReference type="NCBIfam" id="TIGR00666">
    <property type="entry name" value="PBP4"/>
    <property type="match status" value="1"/>
</dbReference>
<accession>D3SVE7</accession>
<dbReference type="Pfam" id="PF02113">
    <property type="entry name" value="Peptidase_S13"/>
    <property type="match status" value="1"/>
</dbReference>
<dbReference type="PANTHER" id="PTHR30023">
    <property type="entry name" value="D-ALANYL-D-ALANINE CARBOXYPEPTIDASE"/>
    <property type="match status" value="1"/>
</dbReference>
<reference evidence="5 7" key="3">
    <citation type="journal article" date="2014" name="PLoS Genet.">
        <title>Phylogenetically driven sequencing of extremely halophilic archaea reveals strategies for static and dynamic osmo-response.</title>
        <authorList>
            <person name="Becker E.A."/>
            <person name="Seitzer P.M."/>
            <person name="Tritt A."/>
            <person name="Larsen D."/>
            <person name="Krusor M."/>
            <person name="Yao A.I."/>
            <person name="Wu D."/>
            <person name="Madern D."/>
            <person name="Eisen J.A."/>
            <person name="Darling A.E."/>
            <person name="Facciotti M.T."/>
        </authorList>
    </citation>
    <scope>NUCLEOTIDE SEQUENCE [LARGE SCALE GENOMIC DNA]</scope>
    <source>
        <strain evidence="7">ATCC 43099 / DSM 3394 / CCM 3739 / CIP 104546 / IAM 13178 / JCM 8861 / NBRC 102185 / NCIMB 2190 / MS3</strain>
        <strain evidence="5">MS-3</strain>
    </source>
</reference>
<dbReference type="Proteomes" id="UP000001879">
    <property type="component" value="Chromosome"/>
</dbReference>
<evidence type="ECO:0000256" key="3">
    <source>
        <dbReference type="SAM" id="MobiDB-lite"/>
    </source>
</evidence>
<keyword evidence="6" id="KW-1185">Reference proteome</keyword>
<keyword evidence="2" id="KW-0378">Hydrolase</keyword>
<dbReference type="STRING" id="547559.Nmag_1984"/>
<name>D3SVE7_NATMM</name>
<dbReference type="HOGENOM" id="CLU_017692_1_2_2"/>